<protein>
    <submittedName>
        <fullName evidence="1">Uncharacterized protein</fullName>
    </submittedName>
</protein>
<dbReference type="AlphaFoldDB" id="A0A839DY13"/>
<name>A0A839DY13_9PSEU</name>
<evidence type="ECO:0000313" key="2">
    <source>
        <dbReference type="Proteomes" id="UP000569329"/>
    </source>
</evidence>
<evidence type="ECO:0000313" key="1">
    <source>
        <dbReference type="EMBL" id="MBA8824347.1"/>
    </source>
</evidence>
<dbReference type="Proteomes" id="UP000569329">
    <property type="component" value="Unassembled WGS sequence"/>
</dbReference>
<keyword evidence="2" id="KW-1185">Reference proteome</keyword>
<organism evidence="1 2">
    <name type="scientific">Halosaccharopolyspora lacisalsi</name>
    <dbReference type="NCBI Taxonomy" id="1000566"/>
    <lineage>
        <taxon>Bacteria</taxon>
        <taxon>Bacillati</taxon>
        <taxon>Actinomycetota</taxon>
        <taxon>Actinomycetes</taxon>
        <taxon>Pseudonocardiales</taxon>
        <taxon>Pseudonocardiaceae</taxon>
        <taxon>Halosaccharopolyspora</taxon>
    </lineage>
</organism>
<gene>
    <name evidence="1" type="ORF">FHX42_001694</name>
</gene>
<proteinExistence type="predicted"/>
<dbReference type="EMBL" id="JACGWZ010000002">
    <property type="protein sequence ID" value="MBA8824347.1"/>
    <property type="molecule type" value="Genomic_DNA"/>
</dbReference>
<sequence>MDSPVVVQTLIRSRDGSFRSLDESGESRQGEYVEGAIVLTAWGTEILDTGVWDDVDYLWSYISDIVNDLIEGRGSCTCFPDQPIKLSFENVPRGGVVASVDLGEERRIMAIPKEALVDALRAAGNDFLTG</sequence>
<dbReference type="RefSeq" id="WP_182543652.1">
    <property type="nucleotide sequence ID" value="NZ_JACGWZ010000002.1"/>
</dbReference>
<reference evidence="1 2" key="1">
    <citation type="submission" date="2020-07" db="EMBL/GenBank/DDBJ databases">
        <title>Sequencing the genomes of 1000 actinobacteria strains.</title>
        <authorList>
            <person name="Klenk H.-P."/>
        </authorList>
    </citation>
    <scope>NUCLEOTIDE SEQUENCE [LARGE SCALE GENOMIC DNA]</scope>
    <source>
        <strain evidence="1 2">DSM 45975</strain>
    </source>
</reference>
<accession>A0A839DY13</accession>
<comment type="caution">
    <text evidence="1">The sequence shown here is derived from an EMBL/GenBank/DDBJ whole genome shotgun (WGS) entry which is preliminary data.</text>
</comment>